<evidence type="ECO:0000256" key="1">
    <source>
        <dbReference type="ARBA" id="ARBA00004496"/>
    </source>
</evidence>
<feature type="region of interest" description="Disordered" evidence="5">
    <location>
        <begin position="380"/>
        <end position="406"/>
    </location>
</feature>
<dbReference type="AlphaFoldDB" id="A0AAV1E0U4"/>
<dbReference type="FunFam" id="3.80.10.10:FF:000502">
    <property type="entry name" value="Predicted protein"/>
    <property type="match status" value="1"/>
</dbReference>
<proteinExistence type="predicted"/>
<keyword evidence="2" id="KW-0963">Cytoplasm</keyword>
<dbReference type="InterPro" id="IPR001611">
    <property type="entry name" value="Leu-rich_rpt"/>
</dbReference>
<evidence type="ECO:0000313" key="6">
    <source>
        <dbReference type="EMBL" id="CAI9113697.1"/>
    </source>
</evidence>
<dbReference type="PANTHER" id="PTHR15454:SF69">
    <property type="entry name" value="SERINE_THREONINE-PROTEIN KINASE 11-INTERACTING PROTEIN"/>
    <property type="match status" value="1"/>
</dbReference>
<comment type="subcellular location">
    <subcellularLocation>
        <location evidence="1">Cytoplasm</location>
    </subcellularLocation>
</comment>
<sequence>MAIVTGDRYLESLVKYVENNAEALIEGTLVLKLNPVGLRYVQSRLEALAELESLLSGAPVDYLRAYVSDLGDHRALEQLRRILRLLPSLKVVSVLPPPARDPTPLNLLPFGRLKVLELRGCDLSTSAARGLLELRHTLEKLICHNSTDALRHIFASRIKEIKNSPQWNRLSFVSCAYNGLLLMDDSLQLLPAVETLDLSRNKFTKLDNLRKCAKLKLLDLGFNHLRTVASFSEVSCQIVKLILRNNALTTLHGIQNLKSLEGLDVSYNMISSFSEIEILAVLPSLQNLLLQGNPICFARWYRAKVFSYFSFASNLILDEKKISSREFWKRQIIVAGRQQRPASFGFYAPAREDAEAGGNFNMKRKRTSRLVSIESEDQSMGMCSGQNSVIGDSDDQSRKHEADTDEEAEIADLMNRIENMKKERSALWLQEFKEWMSPAFESSDTGKFKWANCCANGKVNVNGDMREKYPGETSRCMSDSLYFSGDDSSTNNLESDNSFADTSMGLNACISLDHIDEVASKLLRLNNRDSLTVMGRFHRNKENLTHLTNEGQQSSESRNLQVGMTRPSTASKEVVARYSSSITPGSPPHYQKDILHRRHNLEEEFLQLSAESLSLASSDSDTSCSEDESAEFGSFMPQVDQSLIGNFSERSVDNLSAARCSDHVHYGGDQAVSPPNGMHTGGSSGNPGVKSPNSRLERKIRKRRSIRRIVSLAEEDNNDFESNGDWEICRDEIVKMCQHGDVLKSVEVGTQKATIDAFTAKESGVTASGNELQERVMAFLNSDTVNVGAPETSDRLVCCKCMLLEKSQWVEMDVAVFSSKNKLHVLLIGGKYDGSVMGIKLLHSYEIGDVIEVLVGLGLEMIRLVCQPTIFVRIFSFCILSICYYHSCYRIQCKDLPYLFVKLGVERSINLLSLLDSFDSSLTQDNCRSLEQIQVDIFAGQMFGGSTMNIFQYSMVLFWHSHLPENLWFSRSLFVLKWQLIVCIEDLKEFGNLLDEKSRSSYFVMDRFCSITNISEMVIDNKDKEGALTLALECTPPDRRSRGKWGWKDKTPVVTWKLKWFSEENMCKFVALLKAIHSEVSATPLQVRCV</sequence>
<dbReference type="Gene3D" id="3.80.10.10">
    <property type="entry name" value="Ribonuclease Inhibitor"/>
    <property type="match status" value="2"/>
</dbReference>
<dbReference type="SMART" id="SM00365">
    <property type="entry name" value="LRR_SD22"/>
    <property type="match status" value="3"/>
</dbReference>
<evidence type="ECO:0000256" key="2">
    <source>
        <dbReference type="ARBA" id="ARBA00022490"/>
    </source>
</evidence>
<dbReference type="FunFam" id="3.80.10.10:FF:000801">
    <property type="entry name" value="Outer arm dynein light chain 1"/>
    <property type="match status" value="1"/>
</dbReference>
<evidence type="ECO:0000256" key="3">
    <source>
        <dbReference type="ARBA" id="ARBA00022614"/>
    </source>
</evidence>
<dbReference type="EMBL" id="OX459124">
    <property type="protein sequence ID" value="CAI9113697.1"/>
    <property type="molecule type" value="Genomic_DNA"/>
</dbReference>
<evidence type="ECO:0000256" key="4">
    <source>
        <dbReference type="ARBA" id="ARBA00022737"/>
    </source>
</evidence>
<protein>
    <submittedName>
        <fullName evidence="6">OLC1v1014351C1</fullName>
    </submittedName>
</protein>
<name>A0AAV1E0U4_OLDCO</name>
<organism evidence="6 7">
    <name type="scientific">Oldenlandia corymbosa var. corymbosa</name>
    <dbReference type="NCBI Taxonomy" id="529605"/>
    <lineage>
        <taxon>Eukaryota</taxon>
        <taxon>Viridiplantae</taxon>
        <taxon>Streptophyta</taxon>
        <taxon>Embryophyta</taxon>
        <taxon>Tracheophyta</taxon>
        <taxon>Spermatophyta</taxon>
        <taxon>Magnoliopsida</taxon>
        <taxon>eudicotyledons</taxon>
        <taxon>Gunneridae</taxon>
        <taxon>Pentapetalae</taxon>
        <taxon>asterids</taxon>
        <taxon>lamiids</taxon>
        <taxon>Gentianales</taxon>
        <taxon>Rubiaceae</taxon>
        <taxon>Rubioideae</taxon>
        <taxon>Spermacoceae</taxon>
        <taxon>Hedyotis-Oldenlandia complex</taxon>
        <taxon>Oldenlandia</taxon>
    </lineage>
</organism>
<dbReference type="InterPro" id="IPR032675">
    <property type="entry name" value="LRR_dom_sf"/>
</dbReference>
<dbReference type="PROSITE" id="PS51450">
    <property type="entry name" value="LRR"/>
    <property type="match status" value="2"/>
</dbReference>
<keyword evidence="7" id="KW-1185">Reference proteome</keyword>
<evidence type="ECO:0000313" key="7">
    <source>
        <dbReference type="Proteomes" id="UP001161247"/>
    </source>
</evidence>
<dbReference type="SUPFAM" id="SSF52058">
    <property type="entry name" value="L domain-like"/>
    <property type="match status" value="1"/>
</dbReference>
<feature type="region of interest" description="Disordered" evidence="5">
    <location>
        <begin position="667"/>
        <end position="698"/>
    </location>
</feature>
<keyword evidence="3" id="KW-0433">Leucine-rich repeat</keyword>
<dbReference type="Proteomes" id="UP001161247">
    <property type="component" value="Chromosome 7"/>
</dbReference>
<dbReference type="PANTHER" id="PTHR15454">
    <property type="entry name" value="NISCHARIN RELATED"/>
    <property type="match status" value="1"/>
</dbReference>
<feature type="region of interest" description="Disordered" evidence="5">
    <location>
        <begin position="548"/>
        <end position="571"/>
    </location>
</feature>
<accession>A0AAV1E0U4</accession>
<gene>
    <name evidence="6" type="ORF">OLC1_LOCUS20656</name>
</gene>
<evidence type="ECO:0000256" key="5">
    <source>
        <dbReference type="SAM" id="MobiDB-lite"/>
    </source>
</evidence>
<reference evidence="6" key="1">
    <citation type="submission" date="2023-03" db="EMBL/GenBank/DDBJ databases">
        <authorList>
            <person name="Julca I."/>
        </authorList>
    </citation>
    <scope>NUCLEOTIDE SEQUENCE</scope>
</reference>
<keyword evidence="4" id="KW-0677">Repeat</keyword>
<dbReference type="GO" id="GO:0005737">
    <property type="term" value="C:cytoplasm"/>
    <property type="evidence" value="ECO:0007669"/>
    <property type="project" value="UniProtKB-SubCell"/>
</dbReference>